<dbReference type="HOGENOM" id="CLU_046346_3_0_1"/>
<evidence type="ECO:0000313" key="6">
    <source>
        <dbReference type="Proteomes" id="UP000053780"/>
    </source>
</evidence>
<dbReference type="PROSITE" id="PS00578">
    <property type="entry name" value="RIBOSOMAL_S6E"/>
    <property type="match status" value="1"/>
</dbReference>
<dbReference type="SMART" id="SM01405">
    <property type="entry name" value="Ribosomal_S6e"/>
    <property type="match status" value="1"/>
</dbReference>
<comment type="similarity">
    <text evidence="1 4">Belongs to the eukaryotic ribosomal protein eS6 family.</text>
</comment>
<gene>
    <name evidence="5" type="ORF">NAPIS_ORF00643</name>
</gene>
<dbReference type="PIRSF" id="PIRSF002129">
    <property type="entry name" value="Ribosom_S6_euk"/>
    <property type="match status" value="1"/>
</dbReference>
<dbReference type="EMBL" id="KE647090">
    <property type="protein sequence ID" value="EQB61794.1"/>
    <property type="molecule type" value="Genomic_DNA"/>
</dbReference>
<dbReference type="GO" id="GO:0006412">
    <property type="term" value="P:translation"/>
    <property type="evidence" value="ECO:0007669"/>
    <property type="project" value="InterPro"/>
</dbReference>
<dbReference type="GO" id="GO:1990904">
    <property type="term" value="C:ribonucleoprotein complex"/>
    <property type="evidence" value="ECO:0007669"/>
    <property type="project" value="UniProtKB-KW"/>
</dbReference>
<dbReference type="Proteomes" id="UP000053780">
    <property type="component" value="Unassembled WGS sequence"/>
</dbReference>
<dbReference type="VEuPathDB" id="MicrosporidiaDB:NAPIS_ORF00643"/>
<organism evidence="5 6">
    <name type="scientific">Vairimorpha apis BRL 01</name>
    <dbReference type="NCBI Taxonomy" id="1037528"/>
    <lineage>
        <taxon>Eukaryota</taxon>
        <taxon>Fungi</taxon>
        <taxon>Fungi incertae sedis</taxon>
        <taxon>Microsporidia</taxon>
        <taxon>Nosematidae</taxon>
        <taxon>Vairimorpha</taxon>
    </lineage>
</organism>
<evidence type="ECO:0000256" key="2">
    <source>
        <dbReference type="ARBA" id="ARBA00022980"/>
    </source>
</evidence>
<dbReference type="AlphaFoldDB" id="T0LBY1"/>
<accession>T0LBY1</accession>
<evidence type="ECO:0000256" key="3">
    <source>
        <dbReference type="ARBA" id="ARBA00023274"/>
    </source>
</evidence>
<dbReference type="InterPro" id="IPR018282">
    <property type="entry name" value="Ribosomal_eS6_CS"/>
</dbReference>
<keyword evidence="3 4" id="KW-0687">Ribonucleoprotein</keyword>
<dbReference type="GO" id="GO:0005840">
    <property type="term" value="C:ribosome"/>
    <property type="evidence" value="ECO:0007669"/>
    <property type="project" value="UniProtKB-KW"/>
</dbReference>
<dbReference type="Gene3D" id="1.20.5.2650">
    <property type="match status" value="1"/>
</dbReference>
<keyword evidence="2 4" id="KW-0689">Ribosomal protein</keyword>
<dbReference type="InterPro" id="IPR001377">
    <property type="entry name" value="Ribosomal_eS6"/>
</dbReference>
<evidence type="ECO:0000256" key="1">
    <source>
        <dbReference type="ARBA" id="ARBA00009312"/>
    </source>
</evidence>
<protein>
    <recommendedName>
        <fullName evidence="4">40S ribosomal protein S6</fullName>
    </recommendedName>
</protein>
<name>T0LBY1_9MICR</name>
<proteinExistence type="inferred from homology"/>
<dbReference type="OrthoDB" id="10260596at2759"/>
<dbReference type="InterPro" id="IPR014401">
    <property type="entry name" value="Ribosomal_eS6-like"/>
</dbReference>
<sequence length="219" mass="25455">MKLNIASPVNGTQKMYEIDHKSELKLYGRKIGDQINGELIDSKFNGYVFEITGGDDRQGFPMSKKYLTPNRVRPLLKKGDTGYRCRRRGVRKRKSVRGAIVSEEINVLSLIIIKVGNQDLDGVTNIIKPRTHLPKREEKLIKMFNVPENEDVKKFVTNCFKQMGEGIENFKIPKIKPTSHIHLAKKEKIEKSKAAHEEKKLRNQREREEYFRKYNIQAN</sequence>
<evidence type="ECO:0000313" key="5">
    <source>
        <dbReference type="EMBL" id="EQB61794.1"/>
    </source>
</evidence>
<dbReference type="GO" id="GO:0003735">
    <property type="term" value="F:structural constituent of ribosome"/>
    <property type="evidence" value="ECO:0007669"/>
    <property type="project" value="InterPro"/>
</dbReference>
<keyword evidence="6" id="KW-1185">Reference proteome</keyword>
<evidence type="ECO:0000256" key="4">
    <source>
        <dbReference type="PIRNR" id="PIRNR002129"/>
    </source>
</evidence>
<reference evidence="5 6" key="1">
    <citation type="journal article" date="2013" name="BMC Genomics">
        <title>Genome sequencing and comparative genomics of honey bee microsporidia, Nosema apis reveal novel insights into host-parasite interactions.</title>
        <authorList>
            <person name="Chen Yp."/>
            <person name="Pettis J.S."/>
            <person name="Zhao Y."/>
            <person name="Liu X."/>
            <person name="Tallon L.J."/>
            <person name="Sadzewicz L.D."/>
            <person name="Li R."/>
            <person name="Zheng H."/>
            <person name="Huang S."/>
            <person name="Zhang X."/>
            <person name="Hamilton M.C."/>
            <person name="Pernal S.F."/>
            <person name="Melathopoulos A.P."/>
            <person name="Yan X."/>
            <person name="Evans J.D."/>
        </authorList>
    </citation>
    <scope>NUCLEOTIDE SEQUENCE [LARGE SCALE GENOMIC DNA]</scope>
    <source>
        <strain evidence="5 6">BRL 01</strain>
    </source>
</reference>
<dbReference type="PANTHER" id="PTHR11502">
    <property type="entry name" value="40S RIBOSOMAL PROTEIN S6"/>
    <property type="match status" value="1"/>
</dbReference>
<dbReference type="Pfam" id="PF01092">
    <property type="entry name" value="Ribosomal_S6e"/>
    <property type="match status" value="1"/>
</dbReference>